<accession>A0A1Y2HLK9</accession>
<protein>
    <submittedName>
        <fullName evidence="3">Uncharacterized protein</fullName>
    </submittedName>
</protein>
<dbReference type="AlphaFoldDB" id="A0A1Y2HLK9"/>
<sequence length="72" mass="8148">MTPRFIHSQATQQRQLPTALACLMNILIVGWIARSCRQLYMISENAGRGDNEPRKWFRNPSPAPGDANHARS</sequence>
<feature type="region of interest" description="Disordered" evidence="1">
    <location>
        <begin position="46"/>
        <end position="72"/>
    </location>
</feature>
<comment type="caution">
    <text evidence="3">The sequence shown here is derived from an EMBL/GenBank/DDBJ whole genome shotgun (WGS) entry which is preliminary data.</text>
</comment>
<evidence type="ECO:0000256" key="2">
    <source>
        <dbReference type="SAM" id="Phobius"/>
    </source>
</evidence>
<reference evidence="3 4" key="1">
    <citation type="submission" date="2016-07" db="EMBL/GenBank/DDBJ databases">
        <title>Pervasive Adenine N6-methylation of Active Genes in Fungi.</title>
        <authorList>
            <consortium name="DOE Joint Genome Institute"/>
            <person name="Mondo S.J."/>
            <person name="Dannebaum R.O."/>
            <person name="Kuo R.C."/>
            <person name="Labutti K."/>
            <person name="Haridas S."/>
            <person name="Kuo A."/>
            <person name="Salamov A."/>
            <person name="Ahrendt S.R."/>
            <person name="Lipzen A."/>
            <person name="Sullivan W."/>
            <person name="Andreopoulos W.B."/>
            <person name="Clum A."/>
            <person name="Lindquist E."/>
            <person name="Daum C."/>
            <person name="Ramamoorthy G.K."/>
            <person name="Gryganskyi A."/>
            <person name="Culley D."/>
            <person name="Magnuson J.K."/>
            <person name="James T.Y."/>
            <person name="O'Malley M.A."/>
            <person name="Stajich J.E."/>
            <person name="Spatafora J.W."/>
            <person name="Visel A."/>
            <person name="Grigoriev I.V."/>
        </authorList>
    </citation>
    <scope>NUCLEOTIDE SEQUENCE [LARGE SCALE GENOMIC DNA]</scope>
    <source>
        <strain evidence="3 4">PL171</strain>
    </source>
</reference>
<dbReference type="EMBL" id="MCFL01000022">
    <property type="protein sequence ID" value="ORZ35456.1"/>
    <property type="molecule type" value="Genomic_DNA"/>
</dbReference>
<evidence type="ECO:0000313" key="3">
    <source>
        <dbReference type="EMBL" id="ORZ35456.1"/>
    </source>
</evidence>
<gene>
    <name evidence="3" type="ORF">BCR44DRAFT_1434264</name>
</gene>
<proteinExistence type="predicted"/>
<keyword evidence="2" id="KW-0812">Transmembrane</keyword>
<organism evidence="3 4">
    <name type="scientific">Catenaria anguillulae PL171</name>
    <dbReference type="NCBI Taxonomy" id="765915"/>
    <lineage>
        <taxon>Eukaryota</taxon>
        <taxon>Fungi</taxon>
        <taxon>Fungi incertae sedis</taxon>
        <taxon>Blastocladiomycota</taxon>
        <taxon>Blastocladiomycetes</taxon>
        <taxon>Blastocladiales</taxon>
        <taxon>Catenariaceae</taxon>
        <taxon>Catenaria</taxon>
    </lineage>
</organism>
<keyword evidence="2" id="KW-1133">Transmembrane helix</keyword>
<name>A0A1Y2HLK9_9FUNG</name>
<keyword evidence="2" id="KW-0472">Membrane</keyword>
<evidence type="ECO:0000256" key="1">
    <source>
        <dbReference type="SAM" id="MobiDB-lite"/>
    </source>
</evidence>
<feature type="transmembrane region" description="Helical" evidence="2">
    <location>
        <begin position="15"/>
        <end position="33"/>
    </location>
</feature>
<evidence type="ECO:0000313" key="4">
    <source>
        <dbReference type="Proteomes" id="UP000193411"/>
    </source>
</evidence>
<dbReference type="Proteomes" id="UP000193411">
    <property type="component" value="Unassembled WGS sequence"/>
</dbReference>
<feature type="non-terminal residue" evidence="3">
    <location>
        <position position="72"/>
    </location>
</feature>
<keyword evidence="4" id="KW-1185">Reference proteome</keyword>